<dbReference type="InterPro" id="IPR000454">
    <property type="entry name" value="ATP_synth_F0_csu"/>
</dbReference>
<evidence type="ECO:0000256" key="3">
    <source>
        <dbReference type="ARBA" id="ARBA00022547"/>
    </source>
</evidence>
<dbReference type="PRINTS" id="PR00124">
    <property type="entry name" value="ATPASEC"/>
</dbReference>
<dbReference type="CDD" id="cd18182">
    <property type="entry name" value="ATP-synt_Fo_c_ATP5G3"/>
    <property type="match status" value="1"/>
</dbReference>
<evidence type="ECO:0000256" key="8">
    <source>
        <dbReference type="ARBA" id="ARBA00023310"/>
    </source>
</evidence>
<dbReference type="PANTHER" id="PTHR10031:SF0">
    <property type="entry name" value="ATPASE PROTEIN 9"/>
    <property type="match status" value="1"/>
</dbReference>
<proteinExistence type="inferred from homology"/>
<organism evidence="11 12">
    <name type="scientific">Parasphingopyxis lamellibrachiae</name>
    <dbReference type="NCBI Taxonomy" id="680125"/>
    <lineage>
        <taxon>Bacteria</taxon>
        <taxon>Pseudomonadati</taxon>
        <taxon>Pseudomonadota</taxon>
        <taxon>Alphaproteobacteria</taxon>
        <taxon>Sphingomonadales</taxon>
        <taxon>Sphingomonadaceae</taxon>
        <taxon>Parasphingopyxis</taxon>
    </lineage>
</organism>
<dbReference type="PANTHER" id="PTHR10031">
    <property type="entry name" value="ATP SYNTHASE LIPID-BINDING PROTEIN, MITOCHONDRIAL"/>
    <property type="match status" value="1"/>
</dbReference>
<keyword evidence="9" id="KW-0375">Hydrogen ion transport</keyword>
<dbReference type="HAMAP" id="MF_01396">
    <property type="entry name" value="ATP_synth_c_bact"/>
    <property type="match status" value="1"/>
</dbReference>
<dbReference type="InterPro" id="IPR038662">
    <property type="entry name" value="ATP_synth_F0_csu_sf"/>
</dbReference>
<feature type="domain" description="V-ATPase proteolipid subunit C-like" evidence="10">
    <location>
        <begin position="9"/>
        <end position="71"/>
    </location>
</feature>
<keyword evidence="4 9" id="KW-0812">Transmembrane</keyword>
<reference evidence="11 12" key="1">
    <citation type="submission" date="2018-07" db="EMBL/GenBank/DDBJ databases">
        <title>Genomic Encyclopedia of Type Strains, Phase IV (KMG-IV): sequencing the most valuable type-strain genomes for metagenomic binning, comparative biology and taxonomic classification.</title>
        <authorList>
            <person name="Goeker M."/>
        </authorList>
    </citation>
    <scope>NUCLEOTIDE SEQUENCE [LARGE SCALE GENOMIC DNA]</scope>
    <source>
        <strain evidence="11 12">DSM 26725</strain>
    </source>
</reference>
<dbReference type="GO" id="GO:0005886">
    <property type="term" value="C:plasma membrane"/>
    <property type="evidence" value="ECO:0007669"/>
    <property type="project" value="UniProtKB-SubCell"/>
</dbReference>
<feature type="transmembrane region" description="Helical" evidence="9">
    <location>
        <begin position="50"/>
        <end position="74"/>
    </location>
</feature>
<dbReference type="Pfam" id="PF00137">
    <property type="entry name" value="ATP-synt_C"/>
    <property type="match status" value="1"/>
</dbReference>
<evidence type="ECO:0000256" key="5">
    <source>
        <dbReference type="ARBA" id="ARBA00022989"/>
    </source>
</evidence>
<evidence type="ECO:0000256" key="7">
    <source>
        <dbReference type="ARBA" id="ARBA00023136"/>
    </source>
</evidence>
<feature type="site" description="Reversibly protonated during proton transport" evidence="9">
    <location>
        <position position="58"/>
    </location>
</feature>
<evidence type="ECO:0000259" key="10">
    <source>
        <dbReference type="Pfam" id="PF00137"/>
    </source>
</evidence>
<keyword evidence="9" id="KW-0406">Ion transport</keyword>
<comment type="subcellular location">
    <subcellularLocation>
        <location evidence="9">Cell membrane</location>
        <topology evidence="9">Multi-pass membrane protein</topology>
    </subcellularLocation>
    <subcellularLocation>
        <location evidence="1">Membrane</location>
        <topology evidence="1">Multi-pass membrane protein</topology>
    </subcellularLocation>
</comment>
<keyword evidence="3 9" id="KW-0138">CF(0)</keyword>
<dbReference type="GO" id="GO:0008289">
    <property type="term" value="F:lipid binding"/>
    <property type="evidence" value="ECO:0007669"/>
    <property type="project" value="UniProtKB-KW"/>
</dbReference>
<keyword evidence="12" id="KW-1185">Reference proteome</keyword>
<dbReference type="Gene3D" id="1.20.20.10">
    <property type="entry name" value="F1F0 ATP synthase subunit C"/>
    <property type="match status" value="1"/>
</dbReference>
<evidence type="ECO:0000256" key="9">
    <source>
        <dbReference type="HAMAP-Rule" id="MF_01396"/>
    </source>
</evidence>
<feature type="transmembrane region" description="Helical" evidence="9">
    <location>
        <begin position="12"/>
        <end position="30"/>
    </location>
</feature>
<dbReference type="NCBIfam" id="NF005733">
    <property type="entry name" value="PRK07558.1"/>
    <property type="match status" value="1"/>
</dbReference>
<keyword evidence="5 9" id="KW-1133">Transmembrane helix</keyword>
<dbReference type="EMBL" id="QRDP01000004">
    <property type="protein sequence ID" value="RED15947.1"/>
    <property type="molecule type" value="Genomic_DNA"/>
</dbReference>
<protein>
    <recommendedName>
        <fullName evidence="9">ATP synthase subunit c</fullName>
    </recommendedName>
    <alternativeName>
        <fullName evidence="9">ATP synthase F(0) sector subunit c</fullName>
    </alternativeName>
    <alternativeName>
        <fullName evidence="9">F-type ATPase subunit c</fullName>
        <shortName evidence="9">F-ATPase subunit c</shortName>
    </alternativeName>
    <alternativeName>
        <fullName evidence="9">Lipid-binding protein</fullName>
    </alternativeName>
</protein>
<comment type="caution">
    <text evidence="11">The sequence shown here is derived from an EMBL/GenBank/DDBJ whole genome shotgun (WGS) entry which is preliminary data.</text>
</comment>
<dbReference type="GO" id="GO:0045259">
    <property type="term" value="C:proton-transporting ATP synthase complex"/>
    <property type="evidence" value="ECO:0007669"/>
    <property type="project" value="UniProtKB-KW"/>
</dbReference>
<dbReference type="OrthoDB" id="9811093at2"/>
<name>A0A3D9FED9_9SPHN</name>
<keyword evidence="9" id="KW-1003">Cell membrane</keyword>
<keyword evidence="6 9" id="KW-0446">Lipid-binding</keyword>
<keyword evidence="7 9" id="KW-0472">Membrane</keyword>
<comment type="function">
    <text evidence="9">F(1)F(0) ATP synthase produces ATP from ADP in the presence of a proton or sodium gradient. F-type ATPases consist of two structural domains, F(1) containing the extramembraneous catalytic core and F(0) containing the membrane proton channel, linked together by a central stalk and a peripheral stalk. During catalysis, ATP synthesis in the catalytic domain of F(1) is coupled via a rotary mechanism of the central stalk subunits to proton translocation.</text>
</comment>
<sequence length="75" mass="7468">MELEAAKMIGAGLAAIGVGAAATGVGNVFGSFLEGALRNPAAADAEQGRLFIGFAAAELLGLIAFTVAILILFVF</sequence>
<evidence type="ECO:0000313" key="11">
    <source>
        <dbReference type="EMBL" id="RED15947.1"/>
    </source>
</evidence>
<evidence type="ECO:0000256" key="4">
    <source>
        <dbReference type="ARBA" id="ARBA00022692"/>
    </source>
</evidence>
<evidence type="ECO:0000256" key="2">
    <source>
        <dbReference type="ARBA" id="ARBA00006704"/>
    </source>
</evidence>
<comment type="similarity">
    <text evidence="2 9">Belongs to the ATPase C chain family.</text>
</comment>
<comment type="function">
    <text evidence="9">Key component of the F(0) channel; it plays a direct role in translocation across the membrane. A homomeric c-ring of between 10-14 subunits forms the central stalk rotor element with the F(1) delta and epsilon subunits.</text>
</comment>
<dbReference type="InterPro" id="IPR002379">
    <property type="entry name" value="ATPase_proteolipid_c-like_dom"/>
</dbReference>
<evidence type="ECO:0000256" key="1">
    <source>
        <dbReference type="ARBA" id="ARBA00004141"/>
    </source>
</evidence>
<evidence type="ECO:0000313" key="12">
    <source>
        <dbReference type="Proteomes" id="UP000256310"/>
    </source>
</evidence>
<keyword evidence="8 9" id="KW-0066">ATP synthesis</keyword>
<dbReference type="RefSeq" id="WP_116235407.1">
    <property type="nucleotide sequence ID" value="NZ_QRDP01000004.1"/>
</dbReference>
<dbReference type="SUPFAM" id="SSF81333">
    <property type="entry name" value="F1F0 ATP synthase subunit C"/>
    <property type="match status" value="1"/>
</dbReference>
<dbReference type="InterPro" id="IPR035921">
    <property type="entry name" value="F/V-ATP_Csub_sf"/>
</dbReference>
<dbReference type="AlphaFoldDB" id="A0A3D9FED9"/>
<dbReference type="Proteomes" id="UP000256310">
    <property type="component" value="Unassembled WGS sequence"/>
</dbReference>
<gene>
    <name evidence="9" type="primary">atpE</name>
    <name evidence="11" type="ORF">DFR46_0956</name>
</gene>
<dbReference type="GO" id="GO:0033177">
    <property type="term" value="C:proton-transporting two-sector ATPase complex, proton-transporting domain"/>
    <property type="evidence" value="ECO:0007669"/>
    <property type="project" value="InterPro"/>
</dbReference>
<keyword evidence="9" id="KW-0813">Transport</keyword>
<accession>A0A3D9FED9</accession>
<dbReference type="GO" id="GO:0046933">
    <property type="term" value="F:proton-transporting ATP synthase activity, rotational mechanism"/>
    <property type="evidence" value="ECO:0007669"/>
    <property type="project" value="UniProtKB-UniRule"/>
</dbReference>
<evidence type="ECO:0000256" key="6">
    <source>
        <dbReference type="ARBA" id="ARBA00023121"/>
    </source>
</evidence>